<feature type="domain" description="Serine aminopeptidase S33" evidence="8">
    <location>
        <begin position="1480"/>
        <end position="1608"/>
    </location>
</feature>
<dbReference type="PANTHER" id="PTHR11005">
    <property type="entry name" value="LYSOSOMAL ACID LIPASE-RELATED"/>
    <property type="match status" value="1"/>
</dbReference>
<dbReference type="GO" id="GO:0016787">
    <property type="term" value="F:hydrolase activity"/>
    <property type="evidence" value="ECO:0007669"/>
    <property type="project" value="UniProtKB-KW"/>
</dbReference>
<dbReference type="EMBL" id="NNAY01001070">
    <property type="protein sequence ID" value="OXU25252.1"/>
    <property type="molecule type" value="Genomic_DNA"/>
</dbReference>
<feature type="domain" description="Partial AB-hydrolase lipase" evidence="7">
    <location>
        <begin position="323"/>
        <end position="383"/>
    </location>
</feature>
<dbReference type="OrthoDB" id="9974421at2759"/>
<sequence>MIVYSWHEIGTRDLPTMIDHILKVTGRKKLFYAGHSQGSTTFYVMATELPEYNDKIIAMFSLAPVAYCSRMFSPIFQALARLINPLNLLTKLIGMYEFKPTDEFFKKFTSQICQENAPLQSLCMNALFMIGGFNWDQMDTALLPAILAHIPAGAGVNQFVHYAQIIKSGHFRQFDLGLLGNLSKYHKLKPPAYNLKKVKAPVSLHYSVNDWFSDVADVQKLYSQLPNPIGKFRVPHDKFNHLDFLWAKDVKQLLYDKIISIMRLLILSFIIIFTATIEDAAAVSTQIFTPSKLSDLDNVLKDFNLTALSEAIGAFHPHAHLNVEEVVRLYNYDIEIHTVQTSDEYILELHRINGNKDKPQADGKPVVFLQHGLLASSMDWVIAGPERGLGFLLSDAGYDVWMGNVRGSRYSRQHKRLTVKDPNYWSFGWHEIGLRDLPAMIDHVLKTTGRQKLFYVGHSQGSTIFYVMASELPEYNDKINAMFSLAPVAYCSRMFSPIFQALSRFTTPLNLITDLIGVYEFKPSDKFYKKFTTTYCEKHAITQPLCKNVVFMITGYNEDQLDTELLPAILAHIPAGASVNQFVHYAQIIKSGHFRQFDYGLKGNLARYHKLVPPSYNWKNVKAPVSLHYSINDWLSDSMDVEKLHSKLPNPIGKFRVVHEKFNHLDYLYAKDIKMLLYDKIMSIMTPLCVVGLTVARSDGAAVSPELSLLPSEIEALDSIFPQDLNVTELELALRAEHPHTHLTAVEVIRLYNYRVETHTVKTSDDYILELHRITGNKDNPMPDGKHPILLQHGLLCSSMDWVLAGPERGFGFILADAGYDVWLGNVRGSKYSRRHKTRTVDDPDYWNFDWHEMGVNDLPAMIDHILKTTGYKKLFYAGHSQGSTAFFVMASERPEYNDKINAMFSLAPVAYCSKMFSPIMQYLARIVKPINLVTKFIGLYEFKPTNKFFKNFASVICDASSILQPICENAVFMITGFDKDQMDLSLLPAILAHIPAGAGVNQFVHYAQIIRSGRFHQFDYGMWGNLKKYKRLTPPSYNLKKVKAPISLHYSVNDWLSDPKDVEKLHSQLPNPVGKFRVVHDKFNHLDYLWAKDAKKLLYIDDRGLVERGKGIVCAALRYIGYESWSTKKKTCIVFTMSFTTLLLLTTVAVVLGSDTYFDTSGRNLYQLNVLSEYELERYAFPPVLPTSESEVDKLVDPGKETILYRISSGPKSPKRPGKKPVFIENGILCDNDPCEVNKPKIAVAYILVDRGYDVWLGIGNSSIADSHQSSEENERKRLERVAQYILASTQAEELTVMGHFNGSVQFFGMTAPRIIAEEKPQSKFSRWLEHIPGVKTIKNLYKKGTGFLTKGYNDVVEKFDRIGRKINYITDDTNIRDLKNTVMKAWGFMLNMVLPTLSIKNFSDMMDHPDVFLDTAQLVRKYGYEAESHLIETEDGYLLTVHRIPGNNSASVYSGKPVVLLQHGILGSSADWVMLGPNQSLAYILSNAGYDVWMGNSRGNTYSKAHVNMSSSDSKFWEFSWHEMGIYDLPATIDHILNATGQKKLHYVAHSQGGTVFLVMMSERPEYNEKIGKAALFAPVADMTYSRSPIMSVFTKISTPLYYVIRFFGVNDFLPTNALLTKIGREACEARSPYQVVCSNVLFMITGYDASLLNVTTIPIILGHAPAGSSIKQFFHYAQGHISKKFRQFDYGSVEINNIFYNQTEPPEYKLDNVRVPVAVYYAHNDLLTDYKDILSLAKRLPNVAVLYEVPDEKFNHIGFTFATKAPKIIYEPLMSYLKNSTIT</sequence>
<gene>
    <name evidence="9" type="ORF">TSAR_015310</name>
</gene>
<keyword evidence="6" id="KW-0325">Glycoprotein</keyword>
<dbReference type="FunFam" id="3.40.50.1820:FF:000021">
    <property type="entry name" value="Lipase"/>
    <property type="match status" value="4"/>
</dbReference>
<evidence type="ECO:0000259" key="7">
    <source>
        <dbReference type="Pfam" id="PF04083"/>
    </source>
</evidence>
<accession>A0A232F3T6</accession>
<protein>
    <recommendedName>
        <fullName evidence="11">Partial AB-hydrolase lipase domain-containing protein</fullName>
    </recommendedName>
</protein>
<dbReference type="Pfam" id="PF12146">
    <property type="entry name" value="Hydrolase_4"/>
    <property type="match status" value="2"/>
</dbReference>
<dbReference type="InterPro" id="IPR029058">
    <property type="entry name" value="AB_hydrolase_fold"/>
</dbReference>
<proteinExistence type="inferred from homology"/>
<evidence type="ECO:0008006" key="11">
    <source>
        <dbReference type="Google" id="ProtNLM"/>
    </source>
</evidence>
<dbReference type="Gene3D" id="3.40.50.1820">
    <property type="entry name" value="alpha/beta hydrolase"/>
    <property type="match status" value="5"/>
</dbReference>
<evidence type="ECO:0000256" key="6">
    <source>
        <dbReference type="ARBA" id="ARBA00023180"/>
    </source>
</evidence>
<evidence type="ECO:0000256" key="2">
    <source>
        <dbReference type="ARBA" id="ARBA00022729"/>
    </source>
</evidence>
<feature type="domain" description="Partial AB-hydrolase lipase" evidence="7">
    <location>
        <begin position="747"/>
        <end position="804"/>
    </location>
</feature>
<evidence type="ECO:0000313" key="10">
    <source>
        <dbReference type="Proteomes" id="UP000215335"/>
    </source>
</evidence>
<feature type="domain" description="Partial AB-hydrolase lipase" evidence="7">
    <location>
        <begin position="1417"/>
        <end position="1476"/>
    </location>
</feature>
<reference evidence="9 10" key="1">
    <citation type="journal article" date="2017" name="Curr. Biol.">
        <title>The Evolution of Venom by Co-option of Single-Copy Genes.</title>
        <authorList>
            <person name="Martinson E.O."/>
            <person name="Mrinalini"/>
            <person name="Kelkar Y.D."/>
            <person name="Chang C.H."/>
            <person name="Werren J.H."/>
        </authorList>
    </citation>
    <scope>NUCLEOTIDE SEQUENCE [LARGE SCALE GENOMIC DNA]</scope>
    <source>
        <strain evidence="9 10">Alberta</strain>
        <tissue evidence="9">Whole body</tissue>
    </source>
</reference>
<keyword evidence="3" id="KW-0378">Hydrolase</keyword>
<keyword evidence="5" id="KW-0443">Lipid metabolism</keyword>
<evidence type="ECO:0000313" key="9">
    <source>
        <dbReference type="EMBL" id="OXU25252.1"/>
    </source>
</evidence>
<comment type="caution">
    <text evidence="9">The sequence shown here is derived from an EMBL/GenBank/DDBJ whole genome shotgun (WGS) entry which is preliminary data.</text>
</comment>
<evidence type="ECO:0000256" key="3">
    <source>
        <dbReference type="ARBA" id="ARBA00022801"/>
    </source>
</evidence>
<dbReference type="STRING" id="543379.A0A232F3T6"/>
<evidence type="ECO:0000256" key="1">
    <source>
        <dbReference type="ARBA" id="ARBA00010701"/>
    </source>
</evidence>
<dbReference type="InterPro" id="IPR006693">
    <property type="entry name" value="AB_hydrolase_lipase"/>
</dbReference>
<name>A0A232F3T6_9HYME</name>
<dbReference type="SUPFAM" id="SSF53474">
    <property type="entry name" value="alpha/beta-Hydrolases"/>
    <property type="match status" value="4"/>
</dbReference>
<evidence type="ECO:0000256" key="4">
    <source>
        <dbReference type="ARBA" id="ARBA00022963"/>
    </source>
</evidence>
<dbReference type="Pfam" id="PF04083">
    <property type="entry name" value="Abhydro_lipase"/>
    <property type="match status" value="3"/>
</dbReference>
<comment type="similarity">
    <text evidence="1">Belongs to the AB hydrolase superfamily. Lipase family.</text>
</comment>
<keyword evidence="10" id="KW-1185">Reference proteome</keyword>
<evidence type="ECO:0000259" key="8">
    <source>
        <dbReference type="Pfam" id="PF12146"/>
    </source>
</evidence>
<dbReference type="InterPro" id="IPR022742">
    <property type="entry name" value="Hydrolase_4"/>
</dbReference>
<keyword evidence="2" id="KW-0732">Signal</keyword>
<dbReference type="Proteomes" id="UP000215335">
    <property type="component" value="Unassembled WGS sequence"/>
</dbReference>
<evidence type="ECO:0000256" key="5">
    <source>
        <dbReference type="ARBA" id="ARBA00023098"/>
    </source>
</evidence>
<organism evidence="9 10">
    <name type="scientific">Trichomalopsis sarcophagae</name>
    <dbReference type="NCBI Taxonomy" id="543379"/>
    <lineage>
        <taxon>Eukaryota</taxon>
        <taxon>Metazoa</taxon>
        <taxon>Ecdysozoa</taxon>
        <taxon>Arthropoda</taxon>
        <taxon>Hexapoda</taxon>
        <taxon>Insecta</taxon>
        <taxon>Pterygota</taxon>
        <taxon>Neoptera</taxon>
        <taxon>Endopterygota</taxon>
        <taxon>Hymenoptera</taxon>
        <taxon>Apocrita</taxon>
        <taxon>Proctotrupomorpha</taxon>
        <taxon>Chalcidoidea</taxon>
        <taxon>Pteromalidae</taxon>
        <taxon>Pteromalinae</taxon>
        <taxon>Trichomalopsis</taxon>
    </lineage>
</organism>
<keyword evidence="4" id="KW-0442">Lipid degradation</keyword>
<feature type="domain" description="Serine aminopeptidase S33" evidence="8">
    <location>
        <begin position="815"/>
        <end position="930"/>
    </location>
</feature>
<dbReference type="GO" id="GO:0016042">
    <property type="term" value="P:lipid catabolic process"/>
    <property type="evidence" value="ECO:0007669"/>
    <property type="project" value="UniProtKB-KW"/>
</dbReference>